<comment type="caution">
    <text evidence="3">The sequence shown here is derived from an EMBL/GenBank/DDBJ whole genome shotgun (WGS) entry which is preliminary data.</text>
</comment>
<evidence type="ECO:0000256" key="2">
    <source>
        <dbReference type="SAM" id="MobiDB-lite"/>
    </source>
</evidence>
<dbReference type="Proteomes" id="UP001155110">
    <property type="component" value="Unassembled WGS sequence"/>
</dbReference>
<dbReference type="AlphaFoldDB" id="A0AAW5P7M8"/>
<feature type="compositionally biased region" description="Acidic residues" evidence="2">
    <location>
        <begin position="93"/>
        <end position="102"/>
    </location>
</feature>
<keyword evidence="1" id="KW-0175">Coiled coil</keyword>
<feature type="region of interest" description="Disordered" evidence="2">
    <location>
        <begin position="1"/>
        <end position="132"/>
    </location>
</feature>
<evidence type="ECO:0000313" key="4">
    <source>
        <dbReference type="Proteomes" id="UP001155110"/>
    </source>
</evidence>
<gene>
    <name evidence="3" type="ORF">GGP99_001579</name>
</gene>
<feature type="compositionally biased region" description="Low complexity" evidence="2">
    <location>
        <begin position="61"/>
        <end position="74"/>
    </location>
</feature>
<proteinExistence type="predicted"/>
<dbReference type="RefSeq" id="WP_259258105.1">
    <property type="nucleotide sequence ID" value="NZ_JANTZM010000007.1"/>
</dbReference>
<name>A0AAW5P7M8_9BACT</name>
<dbReference type="EMBL" id="JANTZM010000007">
    <property type="protein sequence ID" value="MCS4157615.1"/>
    <property type="molecule type" value="Genomic_DNA"/>
</dbReference>
<evidence type="ECO:0000256" key="1">
    <source>
        <dbReference type="SAM" id="Coils"/>
    </source>
</evidence>
<reference evidence="3" key="1">
    <citation type="submission" date="2022-08" db="EMBL/GenBank/DDBJ databases">
        <title>Genomic Encyclopedia of Type Strains, Phase V (KMG-V): Genome sequencing to study the core and pangenomes of soil and plant-associated prokaryotes.</title>
        <authorList>
            <person name="Whitman W."/>
        </authorList>
    </citation>
    <scope>NUCLEOTIDE SEQUENCE</scope>
    <source>
        <strain evidence="3">SP3002</strain>
    </source>
</reference>
<accession>A0AAW5P7M8</accession>
<sequence>MGTSEEDIRDILDLDSGAEEESASGDAPGGDGATGGSPEEDAGDPGVTPPEEIFEGDDPSSDPSSEGSSENGSSGEEKSEGEQLLEEFTGQTSEEETGTDSTEDNRPQVQVQESRSKELMQKAQKASPNASEETILRASNIIDQIEVMEQTRSAIGFDQSDLITEVVEEEMWELYGYENFSSFFRSNEVENISRSAAYRYKRVGSFMDEFPIGEEEFDDRFYEETDLEKVEVTDENGNVLEEETRQRNSLRNKLNFTDVEKVAGIYDQGKIDSAQAMELMKKSLNMLSEDFKEEIQKFKDEKDSTITEELNDRAINGPAIMVNAQNSEKAAENLGQIQTKLEQGTDMAREVLDDDSHQGIEKLGSKKVTFYERADGTVLIDF</sequence>
<feature type="coiled-coil region" evidence="1">
    <location>
        <begin position="240"/>
        <end position="308"/>
    </location>
</feature>
<protein>
    <submittedName>
        <fullName evidence="3">Uncharacterized protein</fullName>
    </submittedName>
</protein>
<evidence type="ECO:0000313" key="3">
    <source>
        <dbReference type="EMBL" id="MCS4157615.1"/>
    </source>
</evidence>
<organism evidence="3 4">
    <name type="scientific">Salinibacter ruber</name>
    <dbReference type="NCBI Taxonomy" id="146919"/>
    <lineage>
        <taxon>Bacteria</taxon>
        <taxon>Pseudomonadati</taxon>
        <taxon>Rhodothermota</taxon>
        <taxon>Rhodothermia</taxon>
        <taxon>Rhodothermales</taxon>
        <taxon>Salinibacteraceae</taxon>
        <taxon>Salinibacter</taxon>
    </lineage>
</organism>